<evidence type="ECO:0000313" key="2">
    <source>
        <dbReference type="EMBL" id="KAJ8795590.1"/>
    </source>
</evidence>
<dbReference type="AlphaFoldDB" id="A0AB34HXU8"/>
<feature type="region of interest" description="Disordered" evidence="1">
    <location>
        <begin position="133"/>
        <end position="165"/>
    </location>
</feature>
<dbReference type="Proteomes" id="UP001159641">
    <property type="component" value="Unassembled WGS sequence"/>
</dbReference>
<name>A0AB34HXU8_ESCRO</name>
<organism evidence="2 3">
    <name type="scientific">Eschrichtius robustus</name>
    <name type="common">California gray whale</name>
    <name type="synonym">Eschrichtius gibbosus</name>
    <dbReference type="NCBI Taxonomy" id="9764"/>
    <lineage>
        <taxon>Eukaryota</taxon>
        <taxon>Metazoa</taxon>
        <taxon>Chordata</taxon>
        <taxon>Craniata</taxon>
        <taxon>Vertebrata</taxon>
        <taxon>Euteleostomi</taxon>
        <taxon>Mammalia</taxon>
        <taxon>Eutheria</taxon>
        <taxon>Laurasiatheria</taxon>
        <taxon>Artiodactyla</taxon>
        <taxon>Whippomorpha</taxon>
        <taxon>Cetacea</taxon>
        <taxon>Mysticeti</taxon>
        <taxon>Eschrichtiidae</taxon>
        <taxon>Eschrichtius</taxon>
    </lineage>
</organism>
<evidence type="ECO:0000313" key="3">
    <source>
        <dbReference type="Proteomes" id="UP001159641"/>
    </source>
</evidence>
<keyword evidence="3" id="KW-1185">Reference proteome</keyword>
<evidence type="ECO:0000256" key="1">
    <source>
        <dbReference type="SAM" id="MobiDB-lite"/>
    </source>
</evidence>
<dbReference type="EMBL" id="JAIQCJ010000544">
    <property type="protein sequence ID" value="KAJ8795590.1"/>
    <property type="molecule type" value="Genomic_DNA"/>
</dbReference>
<feature type="region of interest" description="Disordered" evidence="1">
    <location>
        <begin position="224"/>
        <end position="248"/>
    </location>
</feature>
<protein>
    <submittedName>
        <fullName evidence="2">Uncharacterized protein</fullName>
    </submittedName>
</protein>
<sequence length="261" mass="27397">MAEPEPVGWADRELGWHWRGHPGQLRSTRRARPGQVDQGVDYLSQALGGRQPVQQCLLNAVLLHRRPGTPRGSPRAIGLDQASIHGEPMKAPRPPPSVIDQPLAWSLPRLEGGLGLLFPTLCLGFPDSRGGAVGARGLTGQRGDHGKPRTQPQVSTSESSPRTGPAGCVLAGLVRPPSPLAFPRGSAKLRGASASFSQEAGALGPAATVSNAAVCKDDNYEEDVSHLSLDGRSTSSQEAPPELLAPTPLLPFLCPLEPGLS</sequence>
<gene>
    <name evidence="2" type="ORF">J1605_002352</name>
</gene>
<reference evidence="2 3" key="1">
    <citation type="submission" date="2022-11" db="EMBL/GenBank/DDBJ databases">
        <title>Whole genome sequence of Eschrichtius robustus ER-17-0199.</title>
        <authorList>
            <person name="Bruniche-Olsen A."/>
            <person name="Black A.N."/>
            <person name="Fields C.J."/>
            <person name="Walden K."/>
            <person name="Dewoody J.A."/>
        </authorList>
    </citation>
    <scope>NUCLEOTIDE SEQUENCE [LARGE SCALE GENOMIC DNA]</scope>
    <source>
        <strain evidence="2">ER-17-0199</strain>
        <tissue evidence="2">Blubber</tissue>
    </source>
</reference>
<accession>A0AB34HXU8</accession>
<proteinExistence type="predicted"/>
<feature type="compositionally biased region" description="Polar residues" evidence="1">
    <location>
        <begin position="150"/>
        <end position="162"/>
    </location>
</feature>
<comment type="caution">
    <text evidence="2">The sequence shown here is derived from an EMBL/GenBank/DDBJ whole genome shotgun (WGS) entry which is preliminary data.</text>
</comment>